<protein>
    <submittedName>
        <fullName evidence="3">Uncharacterized protein</fullName>
    </submittedName>
</protein>
<dbReference type="AlphaFoldDB" id="A0A914RXC6"/>
<accession>A0A914RXC6</accession>
<evidence type="ECO:0000313" key="3">
    <source>
        <dbReference type="WBParaSite" id="PEQ_0000950901-mRNA-1"/>
    </source>
</evidence>
<reference evidence="3" key="1">
    <citation type="submission" date="2022-11" db="UniProtKB">
        <authorList>
            <consortium name="WormBaseParasite"/>
        </authorList>
    </citation>
    <scope>IDENTIFICATION</scope>
</reference>
<keyword evidence="2" id="KW-1185">Reference proteome</keyword>
<sequence length="74" mass="8763">MPNDRSAKLTESGNSKRDEVKRNEEEQKNGNTERNDWESWMRSQPLSVLKLDRTERLVLRIGEEISLEITYLKN</sequence>
<feature type="region of interest" description="Disordered" evidence="1">
    <location>
        <begin position="1"/>
        <end position="38"/>
    </location>
</feature>
<dbReference type="WBParaSite" id="PEQ_0000950901-mRNA-1">
    <property type="protein sequence ID" value="PEQ_0000950901-mRNA-1"/>
    <property type="gene ID" value="PEQ_0000950901"/>
</dbReference>
<dbReference type="Proteomes" id="UP000887564">
    <property type="component" value="Unplaced"/>
</dbReference>
<name>A0A914RXC6_PAREQ</name>
<evidence type="ECO:0000313" key="2">
    <source>
        <dbReference type="Proteomes" id="UP000887564"/>
    </source>
</evidence>
<organism evidence="2 3">
    <name type="scientific">Parascaris equorum</name>
    <name type="common">Equine roundworm</name>
    <dbReference type="NCBI Taxonomy" id="6256"/>
    <lineage>
        <taxon>Eukaryota</taxon>
        <taxon>Metazoa</taxon>
        <taxon>Ecdysozoa</taxon>
        <taxon>Nematoda</taxon>
        <taxon>Chromadorea</taxon>
        <taxon>Rhabditida</taxon>
        <taxon>Spirurina</taxon>
        <taxon>Ascaridomorpha</taxon>
        <taxon>Ascaridoidea</taxon>
        <taxon>Ascarididae</taxon>
        <taxon>Parascaris</taxon>
    </lineage>
</organism>
<evidence type="ECO:0000256" key="1">
    <source>
        <dbReference type="SAM" id="MobiDB-lite"/>
    </source>
</evidence>
<proteinExistence type="predicted"/>